<accession>A0A1I7YC20</accession>
<reference evidence="2" key="1">
    <citation type="submission" date="2016-11" db="UniProtKB">
        <authorList>
            <consortium name="WormBaseParasite"/>
        </authorList>
    </citation>
    <scope>IDENTIFICATION</scope>
</reference>
<sequence length="71" mass="8064">MSDMTSTPLELADPKILGKIEGIIPKFMIIKYLCYVDHPSDPSCRIYVAYIDKDQDAKSVDVKDNFVLLIE</sequence>
<dbReference type="WBParaSite" id="L893_g14860.t1">
    <property type="protein sequence ID" value="L893_g14860.t1"/>
    <property type="gene ID" value="L893_g14860"/>
</dbReference>
<evidence type="ECO:0000313" key="2">
    <source>
        <dbReference type="WBParaSite" id="L893_g14860.t1"/>
    </source>
</evidence>
<dbReference type="Proteomes" id="UP000095287">
    <property type="component" value="Unplaced"/>
</dbReference>
<organism evidence="1 2">
    <name type="scientific">Steinernema glaseri</name>
    <dbReference type="NCBI Taxonomy" id="37863"/>
    <lineage>
        <taxon>Eukaryota</taxon>
        <taxon>Metazoa</taxon>
        <taxon>Ecdysozoa</taxon>
        <taxon>Nematoda</taxon>
        <taxon>Chromadorea</taxon>
        <taxon>Rhabditida</taxon>
        <taxon>Tylenchina</taxon>
        <taxon>Panagrolaimomorpha</taxon>
        <taxon>Strongyloidoidea</taxon>
        <taxon>Steinernematidae</taxon>
        <taxon>Steinernema</taxon>
    </lineage>
</organism>
<dbReference type="AlphaFoldDB" id="A0A1I7YC20"/>
<proteinExistence type="predicted"/>
<keyword evidence="1" id="KW-1185">Reference proteome</keyword>
<protein>
    <submittedName>
        <fullName evidence="2">Tudor domain-containing protein</fullName>
    </submittedName>
</protein>
<evidence type="ECO:0000313" key="1">
    <source>
        <dbReference type="Proteomes" id="UP000095287"/>
    </source>
</evidence>
<name>A0A1I7YC20_9BILA</name>